<dbReference type="Gene3D" id="3.30.920.30">
    <property type="entry name" value="Hypothetical protein"/>
    <property type="match status" value="1"/>
</dbReference>
<sequence length="57" mass="6458">MKNGALIKILMDHGCIFVKHGKKHDVYKNPKTGITDRVPRPPDINEILAKHIIKNLS</sequence>
<dbReference type="GO" id="GO:0004519">
    <property type="term" value="F:endonuclease activity"/>
    <property type="evidence" value="ECO:0007669"/>
    <property type="project" value="UniProtKB-KW"/>
</dbReference>
<dbReference type="Proteomes" id="UP000009223">
    <property type="component" value="Chromosome"/>
</dbReference>
<dbReference type="KEGG" id="tpi:TREPR_3879"/>
<evidence type="ECO:0000313" key="2">
    <source>
        <dbReference type="Proteomes" id="UP000009223"/>
    </source>
</evidence>
<organism evidence="1 2">
    <name type="scientific">Treponema primitia (strain ATCC BAA-887 / DSM 12427 / ZAS-2)</name>
    <dbReference type="NCBI Taxonomy" id="545694"/>
    <lineage>
        <taxon>Bacteria</taxon>
        <taxon>Pseudomonadati</taxon>
        <taxon>Spirochaetota</taxon>
        <taxon>Spirochaetia</taxon>
        <taxon>Spirochaetales</taxon>
        <taxon>Treponemataceae</taxon>
        <taxon>Treponema</taxon>
    </lineage>
</organism>
<dbReference type="AlphaFoldDB" id="F5YP17"/>
<dbReference type="eggNOG" id="COG1724">
    <property type="taxonomic scope" value="Bacteria"/>
</dbReference>
<dbReference type="OrthoDB" id="9799854at2"/>
<dbReference type="GO" id="GO:0003729">
    <property type="term" value="F:mRNA binding"/>
    <property type="evidence" value="ECO:0007669"/>
    <property type="project" value="InterPro"/>
</dbReference>
<reference evidence="1 2" key="2">
    <citation type="journal article" date="2011" name="ISME J.">
        <title>RNA-seq reveals cooperative metabolic interactions between two termite-gut spirochete species in co-culture.</title>
        <authorList>
            <person name="Rosenthal A.Z."/>
            <person name="Matson E.G."/>
            <person name="Eldar A."/>
            <person name="Leadbetter J.R."/>
        </authorList>
    </citation>
    <scope>NUCLEOTIDE SEQUENCE [LARGE SCALE GENOMIC DNA]</scope>
    <source>
        <strain evidence="2">ATCC BAA-887 / DSM 12427 / ZAS-2</strain>
    </source>
</reference>
<dbReference type="GO" id="GO:0016787">
    <property type="term" value="F:hydrolase activity"/>
    <property type="evidence" value="ECO:0007669"/>
    <property type="project" value="UniProtKB-KW"/>
</dbReference>
<reference evidence="2" key="1">
    <citation type="submission" date="2009-12" db="EMBL/GenBank/DDBJ databases">
        <title>Complete sequence of Treponema primitia strain ZAS-2.</title>
        <authorList>
            <person name="Tetu S.G."/>
            <person name="Matson E."/>
            <person name="Ren Q."/>
            <person name="Seshadri R."/>
            <person name="Elbourne L."/>
            <person name="Hassan K.A."/>
            <person name="Durkin A."/>
            <person name="Radune D."/>
            <person name="Mohamoud Y."/>
            <person name="Shay R."/>
            <person name="Jin S."/>
            <person name="Zhang X."/>
            <person name="Lucey K."/>
            <person name="Ballor N.R."/>
            <person name="Ottesen E."/>
            <person name="Rosenthal R."/>
            <person name="Allen A."/>
            <person name="Leadbetter J.R."/>
            <person name="Paulsen I.T."/>
        </authorList>
    </citation>
    <scope>NUCLEOTIDE SEQUENCE [LARGE SCALE GENOMIC DNA]</scope>
    <source>
        <strain evidence="2">ATCC BAA-887 / DSM 12427 / ZAS-2</strain>
    </source>
</reference>
<protein>
    <submittedName>
        <fullName evidence="1">Conserved domain protein</fullName>
    </submittedName>
</protein>
<dbReference type="SUPFAM" id="SSF54786">
    <property type="entry name" value="YcfA/nrd intein domain"/>
    <property type="match status" value="1"/>
</dbReference>
<name>F5YP17_TREPZ</name>
<evidence type="ECO:0000313" key="1">
    <source>
        <dbReference type="EMBL" id="AEF86654.1"/>
    </source>
</evidence>
<accession>F5YP17</accession>
<dbReference type="HOGENOM" id="CLU_164851_7_2_12"/>
<dbReference type="STRING" id="545694.TREPR_3879"/>
<proteinExistence type="predicted"/>
<gene>
    <name evidence="1" type="ordered locus">TREPR_3879</name>
</gene>
<keyword evidence="2" id="KW-1185">Reference proteome</keyword>
<dbReference type="EMBL" id="CP001843">
    <property type="protein sequence ID" value="AEF86654.1"/>
    <property type="molecule type" value="Genomic_DNA"/>
</dbReference>
<dbReference type="InterPro" id="IPR038570">
    <property type="entry name" value="HicA_sf"/>
</dbReference>